<dbReference type="AlphaFoldDB" id="A0A8H7ZUV8"/>
<feature type="compositionally biased region" description="Low complexity" evidence="1">
    <location>
        <begin position="59"/>
        <end position="70"/>
    </location>
</feature>
<organism evidence="2 3">
    <name type="scientific">Olpidium bornovanus</name>
    <dbReference type="NCBI Taxonomy" id="278681"/>
    <lineage>
        <taxon>Eukaryota</taxon>
        <taxon>Fungi</taxon>
        <taxon>Fungi incertae sedis</taxon>
        <taxon>Olpidiomycota</taxon>
        <taxon>Olpidiomycotina</taxon>
        <taxon>Olpidiomycetes</taxon>
        <taxon>Olpidiales</taxon>
        <taxon>Olpidiaceae</taxon>
        <taxon>Olpidium</taxon>
    </lineage>
</organism>
<evidence type="ECO:0000256" key="1">
    <source>
        <dbReference type="SAM" id="MobiDB-lite"/>
    </source>
</evidence>
<comment type="caution">
    <text evidence="2">The sequence shown here is derived from an EMBL/GenBank/DDBJ whole genome shotgun (WGS) entry which is preliminary data.</text>
</comment>
<dbReference type="Proteomes" id="UP000673691">
    <property type="component" value="Unassembled WGS sequence"/>
</dbReference>
<accession>A0A8H7ZUV8</accession>
<feature type="region of interest" description="Disordered" evidence="1">
    <location>
        <begin position="1"/>
        <end position="93"/>
    </location>
</feature>
<feature type="non-terminal residue" evidence="2">
    <location>
        <position position="142"/>
    </location>
</feature>
<protein>
    <submittedName>
        <fullName evidence="2">Uncharacterized protein</fullName>
    </submittedName>
</protein>
<feature type="region of interest" description="Disordered" evidence="1">
    <location>
        <begin position="116"/>
        <end position="142"/>
    </location>
</feature>
<dbReference type="EMBL" id="JAEFCI010006626">
    <property type="protein sequence ID" value="KAG5459572.1"/>
    <property type="molecule type" value="Genomic_DNA"/>
</dbReference>
<evidence type="ECO:0000313" key="2">
    <source>
        <dbReference type="EMBL" id="KAG5459572.1"/>
    </source>
</evidence>
<proteinExistence type="predicted"/>
<evidence type="ECO:0000313" key="3">
    <source>
        <dbReference type="Proteomes" id="UP000673691"/>
    </source>
</evidence>
<gene>
    <name evidence="2" type="ORF">BJ554DRAFT_12</name>
</gene>
<reference evidence="2 3" key="1">
    <citation type="journal article" name="Sci. Rep.">
        <title>Genome-scale phylogenetic analyses confirm Olpidium as the closest living zoosporic fungus to the non-flagellated, terrestrial fungi.</title>
        <authorList>
            <person name="Chang Y."/>
            <person name="Rochon D."/>
            <person name="Sekimoto S."/>
            <person name="Wang Y."/>
            <person name="Chovatia M."/>
            <person name="Sandor L."/>
            <person name="Salamov A."/>
            <person name="Grigoriev I.V."/>
            <person name="Stajich J.E."/>
            <person name="Spatafora J.W."/>
        </authorList>
    </citation>
    <scope>NUCLEOTIDE SEQUENCE [LARGE SCALE GENOMIC DNA]</scope>
    <source>
        <strain evidence="2">S191</strain>
    </source>
</reference>
<name>A0A8H7ZUV8_9FUNG</name>
<sequence length="142" mass="14930">MAPRGPLPPWRHGNPLVHGAPPPAPPRKKPRPPSPLASDERRNPRQPSLPLARIHADRSPASSPASPPARRVCKARGRGPVGRRWPVSAAERRSPWFRPRRPARIAVAAATAAAAAGPASAAAGGDRGSRKAVAGARRRGGR</sequence>
<keyword evidence="3" id="KW-1185">Reference proteome</keyword>